<organism evidence="2">
    <name type="scientific">Burkholderia pseudomallei 1710a</name>
    <dbReference type="NCBI Taxonomy" id="320371"/>
    <lineage>
        <taxon>Bacteria</taxon>
        <taxon>Pseudomonadati</taxon>
        <taxon>Pseudomonadota</taxon>
        <taxon>Betaproteobacteria</taxon>
        <taxon>Burkholderiales</taxon>
        <taxon>Burkholderiaceae</taxon>
        <taxon>Burkholderia</taxon>
        <taxon>pseudomallei group</taxon>
    </lineage>
</organism>
<protein>
    <submittedName>
        <fullName evidence="2">Uncharacterized protein</fullName>
    </submittedName>
</protein>
<sequence length="67" mass="7065">MSVAPIRGAARRRGGERAGADGARPPREAAGESRARRKGAKEGRTRGRAVSAVSAGRRPAWRICALQ</sequence>
<dbReference type="EMBL" id="CM000832">
    <property type="protein sequence ID" value="EET07250.1"/>
    <property type="molecule type" value="Genomic_DNA"/>
</dbReference>
<evidence type="ECO:0000256" key="1">
    <source>
        <dbReference type="SAM" id="MobiDB-lite"/>
    </source>
</evidence>
<gene>
    <name evidence="2" type="ORF">BURPS1710A_3127</name>
</gene>
<evidence type="ECO:0000313" key="2">
    <source>
        <dbReference type="EMBL" id="EET07250.1"/>
    </source>
</evidence>
<feature type="compositionally biased region" description="Basic and acidic residues" evidence="1">
    <location>
        <begin position="13"/>
        <end position="45"/>
    </location>
</feature>
<name>A0A0E1W203_BURPE</name>
<proteinExistence type="predicted"/>
<dbReference type="AlphaFoldDB" id="A0A0E1W203"/>
<dbReference type="HOGENOM" id="CLU_2804237_0_0_4"/>
<feature type="region of interest" description="Disordered" evidence="1">
    <location>
        <begin position="1"/>
        <end position="58"/>
    </location>
</feature>
<dbReference type="Proteomes" id="UP000001812">
    <property type="component" value="Chromosome I"/>
</dbReference>
<reference evidence="2" key="1">
    <citation type="submission" date="2009-05" db="EMBL/GenBank/DDBJ databases">
        <authorList>
            <person name="Harkins D.M."/>
            <person name="DeShazer D."/>
            <person name="Woods D.E."/>
            <person name="Brinkac L.M."/>
            <person name="Brown K.A."/>
            <person name="Hung G.C."/>
            <person name="Tuanyok A."/>
            <person name="Zhang B."/>
            <person name="Nierman W.C."/>
        </authorList>
    </citation>
    <scope>NUCLEOTIDE SEQUENCE [LARGE SCALE GENOMIC DNA]</scope>
    <source>
        <strain evidence="2">1710a</strain>
    </source>
</reference>
<accession>A0A0E1W203</accession>